<dbReference type="SMART" id="SM00028">
    <property type="entry name" value="TPR"/>
    <property type="match status" value="7"/>
</dbReference>
<reference evidence="2 3" key="1">
    <citation type="submission" date="2018-08" db="EMBL/GenBank/DDBJ databases">
        <title>Meiothermus luteus KCTC 52599 genome sequencing project.</title>
        <authorList>
            <person name="Da Costa M.S."/>
            <person name="Albuquerque L."/>
            <person name="Raposo P."/>
            <person name="Froufe H.J.C."/>
            <person name="Barroso C.S."/>
            <person name="Egas C."/>
        </authorList>
    </citation>
    <scope>NUCLEOTIDE SEQUENCE [LARGE SCALE GENOMIC DNA]</scope>
    <source>
        <strain evidence="2 3">KCTC 52599</strain>
    </source>
</reference>
<proteinExistence type="predicted"/>
<dbReference type="AlphaFoldDB" id="A0A399EYE4"/>
<sequence length="454" mass="50462">MRVVLEALHQGDYDTAFDVLVRTLALAQGEEAAEVAMLLAEAYSLYGEGGIEGVNRALEEGLESSPGLEAHPRYRSLLGEVRALEGASEEDVRRLLPETDDPQALYHQAQALMYLGLVEEALGILERPLELPAFLQWRAHTLRGKAYERLGRAAEAAWAYKEAARLAVGMERYWNLIDAAAMFVEAGMGQEALETLREAASETLELEDPEDAATRFYLEARSHLLLGNPGLALEAIQRALERERQGAEPAYGTPLVHGQTLMQLGQPAEAAEAFREAVRRAEPSERSYALHELAVAYLEAGKLADAEATLREVLRDPEYGYQGEAYGDLAETLYRQGRYEEAEQAARQAIRLGNAGTGYLILGNLAYDLMHYEEALEHYTKACEEAPEGSRDWITAQQMVVDTLAQLGFRRPEEIISRSEAVLPYIHPSDEWYQTLSSYAERARNLMGGSRTLN</sequence>
<evidence type="ECO:0000313" key="2">
    <source>
        <dbReference type="EMBL" id="RIH89038.1"/>
    </source>
</evidence>
<dbReference type="PANTHER" id="PTHR12558:SF13">
    <property type="entry name" value="CELL DIVISION CYCLE PROTEIN 27 HOMOLOG"/>
    <property type="match status" value="1"/>
</dbReference>
<dbReference type="Gene3D" id="1.25.40.10">
    <property type="entry name" value="Tetratricopeptide repeat domain"/>
    <property type="match status" value="3"/>
</dbReference>
<dbReference type="PANTHER" id="PTHR12558">
    <property type="entry name" value="CELL DIVISION CYCLE 16,23,27"/>
    <property type="match status" value="1"/>
</dbReference>
<dbReference type="SUPFAM" id="SSF48452">
    <property type="entry name" value="TPR-like"/>
    <property type="match status" value="2"/>
</dbReference>
<dbReference type="InterPro" id="IPR011990">
    <property type="entry name" value="TPR-like_helical_dom_sf"/>
</dbReference>
<organism evidence="2 3">
    <name type="scientific">Meiothermus luteus</name>
    <dbReference type="NCBI Taxonomy" id="2026184"/>
    <lineage>
        <taxon>Bacteria</taxon>
        <taxon>Thermotogati</taxon>
        <taxon>Deinococcota</taxon>
        <taxon>Deinococci</taxon>
        <taxon>Thermales</taxon>
        <taxon>Thermaceae</taxon>
        <taxon>Meiothermus</taxon>
    </lineage>
</organism>
<dbReference type="Pfam" id="PF13432">
    <property type="entry name" value="TPR_16"/>
    <property type="match status" value="2"/>
</dbReference>
<name>A0A399EYE4_9DEIN</name>
<dbReference type="OrthoDB" id="29956at2"/>
<dbReference type="RefSeq" id="WP_119359135.1">
    <property type="nucleotide sequence ID" value="NZ_QWKZ01000008.1"/>
</dbReference>
<dbReference type="EMBL" id="QWKZ01000008">
    <property type="protein sequence ID" value="RIH89038.1"/>
    <property type="molecule type" value="Genomic_DNA"/>
</dbReference>
<dbReference type="Proteomes" id="UP000265800">
    <property type="component" value="Unassembled WGS sequence"/>
</dbReference>
<keyword evidence="1" id="KW-0802">TPR repeat</keyword>
<evidence type="ECO:0000256" key="1">
    <source>
        <dbReference type="PROSITE-ProRule" id="PRU00339"/>
    </source>
</evidence>
<accession>A0A399EYE4</accession>
<keyword evidence="3" id="KW-1185">Reference proteome</keyword>
<comment type="caution">
    <text evidence="2">The sequence shown here is derived from an EMBL/GenBank/DDBJ whole genome shotgun (WGS) entry which is preliminary data.</text>
</comment>
<dbReference type="PROSITE" id="PS50005">
    <property type="entry name" value="TPR"/>
    <property type="match status" value="1"/>
</dbReference>
<protein>
    <submittedName>
        <fullName evidence="2">Type III secretion low calcium response chaperone LcrH/SycD</fullName>
    </submittedName>
</protein>
<gene>
    <name evidence="2" type="ORF">Mlute_00447</name>
</gene>
<feature type="repeat" description="TPR" evidence="1">
    <location>
        <begin position="356"/>
        <end position="389"/>
    </location>
</feature>
<dbReference type="InterPro" id="IPR019734">
    <property type="entry name" value="TPR_rpt"/>
</dbReference>
<evidence type="ECO:0000313" key="3">
    <source>
        <dbReference type="Proteomes" id="UP000265800"/>
    </source>
</evidence>